<name>A0A7T8HEJ0_CALRO</name>
<dbReference type="Proteomes" id="UP000595437">
    <property type="component" value="Chromosome 6"/>
</dbReference>
<evidence type="ECO:0000313" key="2">
    <source>
        <dbReference type="Proteomes" id="UP000595437"/>
    </source>
</evidence>
<organism evidence="1 2">
    <name type="scientific">Caligus rogercresseyi</name>
    <name type="common">Sea louse</name>
    <dbReference type="NCBI Taxonomy" id="217165"/>
    <lineage>
        <taxon>Eukaryota</taxon>
        <taxon>Metazoa</taxon>
        <taxon>Ecdysozoa</taxon>
        <taxon>Arthropoda</taxon>
        <taxon>Crustacea</taxon>
        <taxon>Multicrustacea</taxon>
        <taxon>Hexanauplia</taxon>
        <taxon>Copepoda</taxon>
        <taxon>Siphonostomatoida</taxon>
        <taxon>Caligidae</taxon>
        <taxon>Caligus</taxon>
    </lineage>
</organism>
<dbReference type="EMBL" id="CP045895">
    <property type="protein sequence ID" value="QQP48613.1"/>
    <property type="molecule type" value="Genomic_DNA"/>
</dbReference>
<protein>
    <submittedName>
        <fullName evidence="1">Uncharacterized protein</fullName>
    </submittedName>
</protein>
<proteinExistence type="predicted"/>
<sequence>MFMFNLWLGHCMASRSQPLDQWKLRNFFASDLTHCDRMTPSLTLWTRPSSTQSATT</sequence>
<dbReference type="AlphaFoldDB" id="A0A7T8HEJ0"/>
<accession>A0A7T8HEJ0</accession>
<keyword evidence="2" id="KW-1185">Reference proteome</keyword>
<gene>
    <name evidence="1" type="ORF">FKW44_008983</name>
</gene>
<evidence type="ECO:0000313" key="1">
    <source>
        <dbReference type="EMBL" id="QQP48613.1"/>
    </source>
</evidence>
<reference evidence="2" key="1">
    <citation type="submission" date="2021-01" db="EMBL/GenBank/DDBJ databases">
        <title>Caligus Genome Assembly.</title>
        <authorList>
            <person name="Gallardo-Escarate C."/>
        </authorList>
    </citation>
    <scope>NUCLEOTIDE SEQUENCE [LARGE SCALE GENOMIC DNA]</scope>
</reference>